<evidence type="ECO:0000256" key="3">
    <source>
        <dbReference type="ARBA" id="ARBA00010231"/>
    </source>
</evidence>
<feature type="domain" description="Phosphoacetylglucosamine mutase AMG1" evidence="18">
    <location>
        <begin position="297"/>
        <end position="423"/>
    </location>
</feature>
<dbReference type="InterPro" id="IPR005843">
    <property type="entry name" value="A-D-PHexomutase_C"/>
</dbReference>
<evidence type="ECO:0000256" key="6">
    <source>
        <dbReference type="ARBA" id="ARBA00022842"/>
    </source>
</evidence>
<feature type="binding site" evidence="13">
    <location>
        <position position="278"/>
    </location>
    <ligand>
        <name>Mg(2+)</name>
        <dbReference type="ChEBI" id="CHEBI:18420"/>
    </ligand>
</feature>
<dbReference type="Pfam" id="PF00408">
    <property type="entry name" value="PGM_PMM_IV"/>
    <property type="match status" value="1"/>
</dbReference>
<feature type="binding site" evidence="13">
    <location>
        <position position="280"/>
    </location>
    <ligand>
        <name>Mg(2+)</name>
        <dbReference type="ChEBI" id="CHEBI:18420"/>
    </ligand>
</feature>
<dbReference type="AlphaFoldDB" id="E0S5D1"/>
<dbReference type="PANTHER" id="PTHR45955:SF1">
    <property type="entry name" value="PHOSPHOACETYLGLUCOSAMINE MUTASE"/>
    <property type="match status" value="1"/>
</dbReference>
<evidence type="ECO:0000256" key="8">
    <source>
        <dbReference type="ARBA" id="ARBA00031926"/>
    </source>
</evidence>
<dbReference type="GeneID" id="9698650"/>
<dbReference type="EC" id="5.4.2.3" evidence="4 10"/>
<keyword evidence="6 10" id="KW-0460">Magnesium</keyword>
<dbReference type="Pfam" id="PF02878">
    <property type="entry name" value="PGM_PMM_I"/>
    <property type="match status" value="2"/>
</dbReference>
<comment type="cofactor">
    <cofactor evidence="10 13">
        <name>Mg(2+)</name>
        <dbReference type="ChEBI" id="CHEBI:18420"/>
    </cofactor>
    <text evidence="10 13">Binds 1 Mg(2+) ion per subunit.</text>
</comment>
<feature type="binding site" evidence="12">
    <location>
        <begin position="369"/>
        <end position="371"/>
    </location>
    <ligand>
        <name>substrate</name>
    </ligand>
</feature>
<reference evidence="19 20" key="2">
    <citation type="journal article" date="2012" name="Proc. Natl. Acad. Sci. U.S.A.">
        <title>Gain and loss of multiple functionally related, horizontally transferred genes in the reduced genomes of two microsporidian parasites.</title>
        <authorList>
            <person name="Pombert J.-F."/>
            <person name="Selman M."/>
            <person name="Burki F."/>
            <person name="Bardell F.T."/>
            <person name="Farinelli L."/>
            <person name="Solter L.F."/>
            <person name="Whitman D.W."/>
            <person name="Weiss L.M."/>
            <person name="Corradi N."/>
            <person name="Keeling P.J."/>
        </authorList>
    </citation>
    <scope>NUCLEOTIDE SEQUENCE [LARGE SCALE GENOMIC DNA]</scope>
    <source>
        <strain evidence="19 20">ATCC 50506</strain>
    </source>
</reference>
<name>E0S5D1_ENCIT</name>
<dbReference type="SUPFAM" id="SSF55957">
    <property type="entry name" value="Phosphoglucomutase, C-terminal domain"/>
    <property type="match status" value="1"/>
</dbReference>
<dbReference type="GO" id="GO:0006048">
    <property type="term" value="P:UDP-N-acetylglucosamine biosynthetic process"/>
    <property type="evidence" value="ECO:0007669"/>
    <property type="project" value="UniProtKB-UniRule"/>
</dbReference>
<evidence type="ECO:0000256" key="7">
    <source>
        <dbReference type="ARBA" id="ARBA00023235"/>
    </source>
</evidence>
<dbReference type="UniPathway" id="UPA00113">
    <property type="reaction ID" value="UER00530"/>
</dbReference>
<dbReference type="InterPro" id="IPR049022">
    <property type="entry name" value="AMG1_III"/>
</dbReference>
<gene>
    <name evidence="19" type="ORF">Eint_010530</name>
</gene>
<dbReference type="Proteomes" id="UP000002313">
    <property type="component" value="Chromosome I"/>
</dbReference>
<accession>E0S5D1</accession>
<dbReference type="Pfam" id="PF21404">
    <property type="entry name" value="AMG1_III"/>
    <property type="match status" value="1"/>
</dbReference>
<dbReference type="GO" id="GO:0004610">
    <property type="term" value="F:phosphoacetylglucosamine mutase activity"/>
    <property type="evidence" value="ECO:0007669"/>
    <property type="project" value="UniProtKB-UniRule"/>
</dbReference>
<feature type="binding site" description="via phosphate group" evidence="13">
    <location>
        <position position="62"/>
    </location>
    <ligand>
        <name>Mg(2+)</name>
        <dbReference type="ChEBI" id="CHEBI:18420"/>
    </ligand>
</feature>
<evidence type="ECO:0000256" key="9">
    <source>
        <dbReference type="ARBA" id="ARBA00032065"/>
    </source>
</evidence>
<keyword evidence="7 10" id="KW-0413">Isomerase</keyword>
<evidence type="ECO:0000256" key="13">
    <source>
        <dbReference type="PIRSR" id="PIRSR016408-3"/>
    </source>
</evidence>
<dbReference type="PANTHER" id="PTHR45955">
    <property type="entry name" value="PHOSPHOACETYLGLUCOSAMINE MUTASE"/>
    <property type="match status" value="1"/>
</dbReference>
<evidence type="ECO:0000256" key="4">
    <source>
        <dbReference type="ARBA" id="ARBA00012731"/>
    </source>
</evidence>
<evidence type="ECO:0000256" key="12">
    <source>
        <dbReference type="PIRSR" id="PIRSR016408-2"/>
    </source>
</evidence>
<dbReference type="EMBL" id="CP001942">
    <property type="protein sequence ID" value="ADM10916.1"/>
    <property type="molecule type" value="Genomic_DNA"/>
</dbReference>
<evidence type="ECO:0000256" key="10">
    <source>
        <dbReference type="PIRNR" id="PIRNR016408"/>
    </source>
</evidence>
<dbReference type="KEGG" id="ein:Eint_010530"/>
<dbReference type="SUPFAM" id="SSF53738">
    <property type="entry name" value="Phosphoglucomutase, first 3 domains"/>
    <property type="match status" value="3"/>
</dbReference>
<dbReference type="GO" id="GO:0000287">
    <property type="term" value="F:magnesium ion binding"/>
    <property type="evidence" value="ECO:0007669"/>
    <property type="project" value="InterPro"/>
</dbReference>
<dbReference type="Pfam" id="PF02879">
    <property type="entry name" value="PGM_PMM_II"/>
    <property type="match status" value="1"/>
</dbReference>
<feature type="domain" description="Alpha-D-phosphohexomutase C-terminal" evidence="15">
    <location>
        <begin position="463"/>
        <end position="509"/>
    </location>
</feature>
<dbReference type="HOGENOM" id="CLU_022890_1_0_1"/>
<feature type="active site" description="Phosphoserine intermediate" evidence="11">
    <location>
        <position position="62"/>
    </location>
</feature>
<keyword evidence="5 10" id="KW-0479">Metal-binding</keyword>
<reference evidence="19 20" key="1">
    <citation type="journal article" date="2010" name="Nat. Commun.">
        <title>The complete sequence of the smallest known nuclear genome from the microsporidian Encephalitozoon intestinalis.</title>
        <authorList>
            <person name="Corradi N."/>
            <person name="Pombert J.-F."/>
            <person name="Farinelli L."/>
            <person name="Didier E.S."/>
            <person name="Keeling P.J."/>
        </authorList>
    </citation>
    <scope>NUCLEOTIDE SEQUENCE [LARGE SCALE GENOMIC DNA]</scope>
    <source>
        <strain evidence="19 20">ATCC 50506</strain>
    </source>
</reference>
<evidence type="ECO:0000256" key="14">
    <source>
        <dbReference type="RuleBase" id="RU004326"/>
    </source>
</evidence>
<evidence type="ECO:0000313" key="20">
    <source>
        <dbReference type="Proteomes" id="UP000002313"/>
    </source>
</evidence>
<dbReference type="PROSITE" id="PS00710">
    <property type="entry name" value="PGM_PMM"/>
    <property type="match status" value="1"/>
</dbReference>
<evidence type="ECO:0000259" key="17">
    <source>
        <dbReference type="Pfam" id="PF02879"/>
    </source>
</evidence>
<feature type="domain" description="Alpha-D-phosphohexomutase alpha/beta/alpha" evidence="16">
    <location>
        <begin position="55"/>
        <end position="84"/>
    </location>
</feature>
<sequence>MDNVLISDENLKKPSKPAYYGTAGYRSKTSDLNNILCRGSLIAYLRSTTFAGKIIGVMITASHNPVEYNGIKIIDHNGDMLDETWEEYSDRIVNCDDDKLPREMKRILRSCSNQSELGEGVQGHVVLGRDTRDSGKKLCDNIRSVLSKLNCTVDDYGVVTTPELHFLVRRCNVENKVVDKTEYLKNIVSNFSRLSSLTKGNFKTMVDTANGVAGMKLKELDEMLEGRLNYGILNDPKGILNLDCGADFVKTKKMAPKLEVFNSSEFSPPSNGICASFDGDVDRLIFFTGPKNTEIFDGDSQAVFLALYIRSLLDKIGSRLSIGVVLSYYSNNAAVDALPPKLFKVVMAQTGVKNFVSAARNFDIGVYFEPNGHGSVCFSQACIDEIERGSSKHHTILKSLVNLFDPCIGDALGNFMIFKALMADADDLRKFRENPSRLLTVKIEDKNSIKVDHKNQVIEPKELQDKIDEEALSLGGRSFVRPSGTEDVVRVYAECPTEADADLLCLKVAQHVYDMCRGVGDHPEIDYTNK</sequence>
<dbReference type="Gene3D" id="3.40.120.10">
    <property type="entry name" value="Alpha-D-Glucose-1,6-Bisphosphate, subunit A, domain 3"/>
    <property type="match status" value="3"/>
</dbReference>
<dbReference type="InterPro" id="IPR005844">
    <property type="entry name" value="A-D-PHexomutase_a/b/a-I"/>
</dbReference>
<dbReference type="InterPro" id="IPR036900">
    <property type="entry name" value="A-D-PHexomutase_C_sf"/>
</dbReference>
<feature type="binding site" evidence="12">
    <location>
        <begin position="481"/>
        <end position="485"/>
    </location>
    <ligand>
        <name>substrate</name>
    </ligand>
</feature>
<evidence type="ECO:0000256" key="11">
    <source>
        <dbReference type="PIRSR" id="PIRSR016408-1"/>
    </source>
</evidence>
<comment type="function">
    <text evidence="10">Catalyzes the conversion of GlcNAc-6-P into GlcNAc-1-P during the synthesis of uridine diphosphate/UDP-GlcNAc, which is a biosynthetic precursor of chitin and also supplies the amino sugars for N-linked oligosaccharides of glycoproteins.</text>
</comment>
<comment type="pathway">
    <text evidence="2 10">Nucleotide-sugar biosynthesis; UDP-N-acetyl-alpha-D-glucosamine biosynthesis; N-acetyl-alpha-D-glucosamine 1-phosphate from alpha-D-glucosamine 6-phosphate (route I): step 2/2.</text>
</comment>
<evidence type="ECO:0000259" key="16">
    <source>
        <dbReference type="Pfam" id="PF02878"/>
    </source>
</evidence>
<dbReference type="GO" id="GO:0005975">
    <property type="term" value="P:carbohydrate metabolic process"/>
    <property type="evidence" value="ECO:0007669"/>
    <property type="project" value="InterPro"/>
</dbReference>
<dbReference type="FunFam" id="3.40.120.10:FF:000013">
    <property type="entry name" value="Phosphoacetylglucosamine mutase"/>
    <property type="match status" value="1"/>
</dbReference>
<dbReference type="OrthoDB" id="1928at2759"/>
<dbReference type="InterPro" id="IPR005845">
    <property type="entry name" value="A-D-PHexomutase_a/b/a-II"/>
</dbReference>
<proteinExistence type="inferred from homology"/>
<feature type="binding site" evidence="12">
    <location>
        <position position="490"/>
    </location>
    <ligand>
        <name>substrate</name>
    </ligand>
</feature>
<dbReference type="InterPro" id="IPR016055">
    <property type="entry name" value="A-D-PHexomutase_a/b/a-I/II/III"/>
</dbReference>
<dbReference type="RefSeq" id="XP_003072276.1">
    <property type="nucleotide sequence ID" value="XM_003072230.1"/>
</dbReference>
<evidence type="ECO:0000256" key="5">
    <source>
        <dbReference type="ARBA" id="ARBA00022723"/>
    </source>
</evidence>
<comment type="similarity">
    <text evidence="3 10 14">Belongs to the phosphohexose mutase family.</text>
</comment>
<dbReference type="InterPro" id="IPR016066">
    <property type="entry name" value="A-D-PHexomutase_CS"/>
</dbReference>
<dbReference type="CDD" id="cd03086">
    <property type="entry name" value="PGM3"/>
    <property type="match status" value="1"/>
</dbReference>
<evidence type="ECO:0000313" key="19">
    <source>
        <dbReference type="EMBL" id="ADM10916.1"/>
    </source>
</evidence>
<dbReference type="InterPro" id="IPR016657">
    <property type="entry name" value="PAGM"/>
</dbReference>
<evidence type="ECO:0000256" key="2">
    <source>
        <dbReference type="ARBA" id="ARBA00004865"/>
    </source>
</evidence>
<dbReference type="Gene3D" id="3.30.310.50">
    <property type="entry name" value="Alpha-D-phosphohexomutase, C-terminal domain"/>
    <property type="match status" value="1"/>
</dbReference>
<evidence type="ECO:0000259" key="15">
    <source>
        <dbReference type="Pfam" id="PF00408"/>
    </source>
</evidence>
<feature type="domain" description="Alpha-D-phosphohexomutase alpha/beta/alpha" evidence="17">
    <location>
        <begin position="182"/>
        <end position="289"/>
    </location>
</feature>
<dbReference type="PIRSF" id="PIRSF016408">
    <property type="entry name" value="PAGM"/>
    <property type="match status" value="1"/>
</dbReference>
<dbReference type="VEuPathDB" id="MicrosporidiaDB:Eint_010530"/>
<comment type="catalytic activity">
    <reaction evidence="1 10">
        <text>N-acetyl-alpha-D-glucosamine 1-phosphate = N-acetyl-D-glucosamine 6-phosphate</text>
        <dbReference type="Rhea" id="RHEA:23804"/>
        <dbReference type="ChEBI" id="CHEBI:57513"/>
        <dbReference type="ChEBI" id="CHEBI:57776"/>
        <dbReference type="EC" id="5.4.2.3"/>
    </reaction>
</comment>
<keyword evidence="20" id="KW-1185">Reference proteome</keyword>
<feature type="binding site" evidence="13">
    <location>
        <position position="282"/>
    </location>
    <ligand>
        <name>Mg(2+)</name>
        <dbReference type="ChEBI" id="CHEBI:18420"/>
    </ligand>
</feature>
<evidence type="ECO:0000256" key="1">
    <source>
        <dbReference type="ARBA" id="ARBA00000558"/>
    </source>
</evidence>
<organism evidence="19 20">
    <name type="scientific">Encephalitozoon intestinalis (strain ATCC 50506)</name>
    <name type="common">Microsporidian parasite</name>
    <name type="synonym">Septata intestinalis</name>
    <dbReference type="NCBI Taxonomy" id="876142"/>
    <lineage>
        <taxon>Eukaryota</taxon>
        <taxon>Fungi</taxon>
        <taxon>Fungi incertae sedis</taxon>
        <taxon>Microsporidia</taxon>
        <taxon>Unikaryonidae</taxon>
        <taxon>Encephalitozoon</taxon>
    </lineage>
</organism>
<protein>
    <recommendedName>
        <fullName evidence="4 10">Phosphoacetylglucosamine mutase</fullName>
        <shortName evidence="10">PAGM</shortName>
        <ecNumber evidence="4 10">5.4.2.3</ecNumber>
    </recommendedName>
    <alternativeName>
        <fullName evidence="9 10">Acetylglucosamine phosphomutase</fullName>
    </alternativeName>
    <alternativeName>
        <fullName evidence="8 10">N-acetylglucosamine-phosphate mutase</fullName>
    </alternativeName>
</protein>
<evidence type="ECO:0000259" key="18">
    <source>
        <dbReference type="Pfam" id="PF21404"/>
    </source>
</evidence>
<feature type="domain" description="Alpha-D-phosphohexomutase alpha/beta/alpha" evidence="16">
    <location>
        <begin position="121"/>
        <end position="177"/>
    </location>
</feature>